<evidence type="ECO:0000256" key="1">
    <source>
        <dbReference type="SAM" id="MobiDB-lite"/>
    </source>
</evidence>
<comment type="caution">
    <text evidence="2">The sequence shown here is derived from an EMBL/GenBank/DDBJ whole genome shotgun (WGS) entry which is preliminary data.</text>
</comment>
<name>A0ABW7T9K8_9ACTN</name>
<gene>
    <name evidence="2" type="ORF">ACH4TF_27710</name>
</gene>
<proteinExistence type="predicted"/>
<dbReference type="RefSeq" id="WP_397614226.1">
    <property type="nucleotide sequence ID" value="NZ_JBIRRB010000011.1"/>
</dbReference>
<organism evidence="2 3">
    <name type="scientific">Streptomyces abikoensis</name>
    <dbReference type="NCBI Taxonomy" id="97398"/>
    <lineage>
        <taxon>Bacteria</taxon>
        <taxon>Bacillati</taxon>
        <taxon>Actinomycetota</taxon>
        <taxon>Actinomycetes</taxon>
        <taxon>Kitasatosporales</taxon>
        <taxon>Streptomycetaceae</taxon>
        <taxon>Streptomyces</taxon>
    </lineage>
</organism>
<feature type="region of interest" description="Disordered" evidence="1">
    <location>
        <begin position="23"/>
        <end position="48"/>
    </location>
</feature>
<protein>
    <submittedName>
        <fullName evidence="2">Uncharacterized protein</fullName>
    </submittedName>
</protein>
<sequence length="48" mass="4477">MSNSTPQASAGASASGGLLRSKTAIAAARGRGVVPSDGGGTGKSDSND</sequence>
<dbReference type="Proteomes" id="UP001611162">
    <property type="component" value="Unassembled WGS sequence"/>
</dbReference>
<evidence type="ECO:0000313" key="2">
    <source>
        <dbReference type="EMBL" id="MFI0914210.1"/>
    </source>
</evidence>
<keyword evidence="3" id="KW-1185">Reference proteome</keyword>
<reference evidence="2 3" key="1">
    <citation type="submission" date="2024-10" db="EMBL/GenBank/DDBJ databases">
        <title>The Natural Products Discovery Center: Release of the First 8490 Sequenced Strains for Exploring Actinobacteria Biosynthetic Diversity.</title>
        <authorList>
            <person name="Kalkreuter E."/>
            <person name="Kautsar S.A."/>
            <person name="Yang D."/>
            <person name="Bader C.D."/>
            <person name="Teijaro C.N."/>
            <person name="Fluegel L."/>
            <person name="Davis C.M."/>
            <person name="Simpson J.R."/>
            <person name="Lauterbach L."/>
            <person name="Steele A.D."/>
            <person name="Gui C."/>
            <person name="Meng S."/>
            <person name="Li G."/>
            <person name="Viehrig K."/>
            <person name="Ye F."/>
            <person name="Su P."/>
            <person name="Kiefer A.F."/>
            <person name="Nichols A."/>
            <person name="Cepeda A.J."/>
            <person name="Yan W."/>
            <person name="Fan B."/>
            <person name="Jiang Y."/>
            <person name="Adhikari A."/>
            <person name="Zheng C.-J."/>
            <person name="Schuster L."/>
            <person name="Cowan T.M."/>
            <person name="Smanski M.J."/>
            <person name="Chevrette M.G."/>
            <person name="De Carvalho L.P.S."/>
            <person name="Shen B."/>
        </authorList>
    </citation>
    <scope>NUCLEOTIDE SEQUENCE [LARGE SCALE GENOMIC DNA]</scope>
    <source>
        <strain evidence="2 3">NPDC020979</strain>
    </source>
</reference>
<accession>A0ABW7T9K8</accession>
<evidence type="ECO:0000313" key="3">
    <source>
        <dbReference type="Proteomes" id="UP001611162"/>
    </source>
</evidence>
<dbReference type="EMBL" id="JBIRRB010000011">
    <property type="protein sequence ID" value="MFI0914210.1"/>
    <property type="molecule type" value="Genomic_DNA"/>
</dbReference>